<dbReference type="Pfam" id="PF04073">
    <property type="entry name" value="tRNA_edit"/>
    <property type="match status" value="1"/>
</dbReference>
<dbReference type="AlphaFoldDB" id="A0A841TPN3"/>
<dbReference type="EMBL" id="JACJVR010000005">
    <property type="protein sequence ID" value="MBB6690267.1"/>
    <property type="molecule type" value="Genomic_DNA"/>
</dbReference>
<proteinExistence type="predicted"/>
<dbReference type="PANTHER" id="PTHR30411">
    <property type="entry name" value="CYTOPLASMIC PROTEIN"/>
    <property type="match status" value="1"/>
</dbReference>
<dbReference type="SUPFAM" id="SSF55826">
    <property type="entry name" value="YbaK/ProRS associated domain"/>
    <property type="match status" value="1"/>
</dbReference>
<dbReference type="InterPro" id="IPR007214">
    <property type="entry name" value="YbaK/aa-tRNA-synth-assoc-dom"/>
</dbReference>
<evidence type="ECO:0000313" key="3">
    <source>
        <dbReference type="Proteomes" id="UP000553776"/>
    </source>
</evidence>
<organism evidence="2 3">
    <name type="scientific">Cohnella xylanilytica</name>
    <dbReference type="NCBI Taxonomy" id="557555"/>
    <lineage>
        <taxon>Bacteria</taxon>
        <taxon>Bacillati</taxon>
        <taxon>Bacillota</taxon>
        <taxon>Bacilli</taxon>
        <taxon>Bacillales</taxon>
        <taxon>Paenibacillaceae</taxon>
        <taxon>Cohnella</taxon>
    </lineage>
</organism>
<feature type="domain" description="YbaK/aminoacyl-tRNA synthetase-associated" evidence="1">
    <location>
        <begin position="52"/>
        <end position="168"/>
    </location>
</feature>
<dbReference type="InterPro" id="IPR036754">
    <property type="entry name" value="YbaK/aa-tRNA-synt-asso_dom_sf"/>
</dbReference>
<evidence type="ECO:0000313" key="2">
    <source>
        <dbReference type="EMBL" id="MBB6690267.1"/>
    </source>
</evidence>
<dbReference type="Proteomes" id="UP000553776">
    <property type="component" value="Unassembled WGS sequence"/>
</dbReference>
<sequence length="177" mass="19847">MQSENLPRRVRFGWLKAEENDEHQETAGENDNLVSILSESEIEHEWIPHSHPILSAQDGADYFGIEAGQTAPTLILKSDRDYLAITICGDHGRIDLDDLKKRLDRSSLRLAKPSEVEEATGFAIGSVPLIGHRLPTVLDRQLNRYSHVYGGTGNPNVTLKIRPADLERVNNVIAYIR</sequence>
<accession>A0A841TPN3</accession>
<gene>
    <name evidence="2" type="ORF">H7B90_02525</name>
</gene>
<name>A0A841TPN3_9BACL</name>
<evidence type="ECO:0000259" key="1">
    <source>
        <dbReference type="Pfam" id="PF04073"/>
    </source>
</evidence>
<protein>
    <submittedName>
        <fullName evidence="2">YbaK/EbsC family protein</fullName>
    </submittedName>
</protein>
<comment type="caution">
    <text evidence="2">The sequence shown here is derived from an EMBL/GenBank/DDBJ whole genome shotgun (WGS) entry which is preliminary data.</text>
</comment>
<reference evidence="2 3" key="1">
    <citation type="submission" date="2020-08" db="EMBL/GenBank/DDBJ databases">
        <title>Cohnella phylogeny.</title>
        <authorList>
            <person name="Dunlap C."/>
        </authorList>
    </citation>
    <scope>NUCLEOTIDE SEQUENCE [LARGE SCALE GENOMIC DNA]</scope>
    <source>
        <strain evidence="2 3">DSM 25239</strain>
    </source>
</reference>
<dbReference type="GO" id="GO:0002161">
    <property type="term" value="F:aminoacyl-tRNA deacylase activity"/>
    <property type="evidence" value="ECO:0007669"/>
    <property type="project" value="InterPro"/>
</dbReference>
<keyword evidence="3" id="KW-1185">Reference proteome</keyword>
<dbReference type="PANTHER" id="PTHR30411:SF1">
    <property type="entry name" value="CYTOPLASMIC PROTEIN"/>
    <property type="match status" value="1"/>
</dbReference>
<dbReference type="Gene3D" id="3.90.960.10">
    <property type="entry name" value="YbaK/aminoacyl-tRNA synthetase-associated domain"/>
    <property type="match status" value="1"/>
</dbReference>